<organism evidence="3 5">
    <name type="scientific">Medicago truncatula</name>
    <name type="common">Barrel medic</name>
    <name type="synonym">Medicago tribuloides</name>
    <dbReference type="NCBI Taxonomy" id="3880"/>
    <lineage>
        <taxon>Eukaryota</taxon>
        <taxon>Viridiplantae</taxon>
        <taxon>Streptophyta</taxon>
        <taxon>Embryophyta</taxon>
        <taxon>Tracheophyta</taxon>
        <taxon>Spermatophyta</taxon>
        <taxon>Magnoliopsida</taxon>
        <taxon>eudicotyledons</taxon>
        <taxon>Gunneridae</taxon>
        <taxon>Pentapetalae</taxon>
        <taxon>rosids</taxon>
        <taxon>fabids</taxon>
        <taxon>Fabales</taxon>
        <taxon>Fabaceae</taxon>
        <taxon>Papilionoideae</taxon>
        <taxon>50 kb inversion clade</taxon>
        <taxon>NPAAA clade</taxon>
        <taxon>Hologalegina</taxon>
        <taxon>IRL clade</taxon>
        <taxon>Trifolieae</taxon>
        <taxon>Medicago</taxon>
    </lineage>
</organism>
<evidence type="ECO:0000259" key="2">
    <source>
        <dbReference type="Pfam" id="PF13839"/>
    </source>
</evidence>
<dbReference type="PANTHER" id="PTHR32285:SF324">
    <property type="entry name" value="PROTEIN TRICHOME BIREFRINGENCE-LIKE 25"/>
    <property type="match status" value="1"/>
</dbReference>
<dbReference type="Pfam" id="PF13839">
    <property type="entry name" value="PC-Esterase"/>
    <property type="match status" value="1"/>
</dbReference>
<dbReference type="PANTHER" id="PTHR32285">
    <property type="entry name" value="PROTEIN TRICHOME BIREFRINGENCE-LIKE 9-RELATED"/>
    <property type="match status" value="1"/>
</dbReference>
<dbReference type="STRING" id="3880.G7L423"/>
<dbReference type="InterPro" id="IPR029962">
    <property type="entry name" value="TBL"/>
</dbReference>
<proteinExistence type="inferred from homology"/>
<dbReference type="GO" id="GO:0016413">
    <property type="term" value="F:O-acetyltransferase activity"/>
    <property type="evidence" value="ECO:0007669"/>
    <property type="project" value="InterPro"/>
</dbReference>
<gene>
    <name evidence="3" type="ordered locus">MTR_7g117160</name>
</gene>
<dbReference type="EMBL" id="CM001223">
    <property type="protein sequence ID" value="AES82773.1"/>
    <property type="molecule type" value="Genomic_DNA"/>
</dbReference>
<dbReference type="Proteomes" id="UP000002051">
    <property type="component" value="Unassembled WGS sequence"/>
</dbReference>
<accession>G7L423</accession>
<dbReference type="EnsemblPlants" id="AES82773">
    <property type="protein sequence ID" value="AES82773"/>
    <property type="gene ID" value="MTR_7g117160"/>
</dbReference>
<evidence type="ECO:0000256" key="1">
    <source>
        <dbReference type="ARBA" id="ARBA00007727"/>
    </source>
</evidence>
<comment type="similarity">
    <text evidence="1">Belongs to the PC-esterase family. TBL subfamily.</text>
</comment>
<dbReference type="AlphaFoldDB" id="G7L423"/>
<name>G7L423_MEDTR</name>
<reference evidence="3 5" key="1">
    <citation type="journal article" date="2011" name="Nature">
        <title>The Medicago genome provides insight into the evolution of rhizobial symbioses.</title>
        <authorList>
            <person name="Young N.D."/>
            <person name="Debelle F."/>
            <person name="Oldroyd G.E."/>
            <person name="Geurts R."/>
            <person name="Cannon S.B."/>
            <person name="Udvardi M.K."/>
            <person name="Benedito V.A."/>
            <person name="Mayer K.F."/>
            <person name="Gouzy J."/>
            <person name="Schoof H."/>
            <person name="Van de Peer Y."/>
            <person name="Proost S."/>
            <person name="Cook D.R."/>
            <person name="Meyers B.C."/>
            <person name="Spannagl M."/>
            <person name="Cheung F."/>
            <person name="De Mita S."/>
            <person name="Krishnakumar V."/>
            <person name="Gundlach H."/>
            <person name="Zhou S."/>
            <person name="Mudge J."/>
            <person name="Bharti A.K."/>
            <person name="Murray J.D."/>
            <person name="Naoumkina M.A."/>
            <person name="Rosen B."/>
            <person name="Silverstein K.A."/>
            <person name="Tang H."/>
            <person name="Rombauts S."/>
            <person name="Zhao P.X."/>
            <person name="Zhou P."/>
            <person name="Barbe V."/>
            <person name="Bardou P."/>
            <person name="Bechner M."/>
            <person name="Bellec A."/>
            <person name="Berger A."/>
            <person name="Berges H."/>
            <person name="Bidwell S."/>
            <person name="Bisseling T."/>
            <person name="Choisne N."/>
            <person name="Couloux A."/>
            <person name="Denny R."/>
            <person name="Deshpande S."/>
            <person name="Dai X."/>
            <person name="Doyle J.J."/>
            <person name="Dudez A.M."/>
            <person name="Farmer A.D."/>
            <person name="Fouteau S."/>
            <person name="Franken C."/>
            <person name="Gibelin C."/>
            <person name="Gish J."/>
            <person name="Goldstein S."/>
            <person name="Gonzalez A.J."/>
            <person name="Green P.J."/>
            <person name="Hallab A."/>
            <person name="Hartog M."/>
            <person name="Hua A."/>
            <person name="Humphray S.J."/>
            <person name="Jeong D.H."/>
            <person name="Jing Y."/>
            <person name="Jocker A."/>
            <person name="Kenton S.M."/>
            <person name="Kim D.J."/>
            <person name="Klee K."/>
            <person name="Lai H."/>
            <person name="Lang C."/>
            <person name="Lin S."/>
            <person name="Macmil S.L."/>
            <person name="Magdelenat G."/>
            <person name="Matthews L."/>
            <person name="McCorrison J."/>
            <person name="Monaghan E.L."/>
            <person name="Mun J.H."/>
            <person name="Najar F.Z."/>
            <person name="Nicholson C."/>
            <person name="Noirot C."/>
            <person name="O'Bleness M."/>
            <person name="Paule C.R."/>
            <person name="Poulain J."/>
            <person name="Prion F."/>
            <person name="Qin B."/>
            <person name="Qu C."/>
            <person name="Retzel E.F."/>
            <person name="Riddle C."/>
            <person name="Sallet E."/>
            <person name="Samain S."/>
            <person name="Samson N."/>
            <person name="Sanders I."/>
            <person name="Saurat O."/>
            <person name="Scarpelli C."/>
            <person name="Schiex T."/>
            <person name="Segurens B."/>
            <person name="Severin A.J."/>
            <person name="Sherrier D.J."/>
            <person name="Shi R."/>
            <person name="Sims S."/>
            <person name="Singer S.R."/>
            <person name="Sinharoy S."/>
            <person name="Sterck L."/>
            <person name="Viollet A."/>
            <person name="Wang B.B."/>
            <person name="Wang K."/>
            <person name="Wang M."/>
            <person name="Wang X."/>
            <person name="Warfsmann J."/>
            <person name="Weissenbach J."/>
            <person name="White D.D."/>
            <person name="White J.D."/>
            <person name="Wiley G.B."/>
            <person name="Wincker P."/>
            <person name="Xing Y."/>
            <person name="Yang L."/>
            <person name="Yao Z."/>
            <person name="Ying F."/>
            <person name="Zhai J."/>
            <person name="Zhou L."/>
            <person name="Zuber A."/>
            <person name="Denarie J."/>
            <person name="Dixon R.A."/>
            <person name="May G.D."/>
            <person name="Schwartz D.C."/>
            <person name="Rogers J."/>
            <person name="Quetier F."/>
            <person name="Town C.D."/>
            <person name="Roe B.A."/>
        </authorList>
    </citation>
    <scope>NUCLEOTIDE SEQUENCE [LARGE SCALE GENOMIC DNA]</scope>
    <source>
        <strain evidence="3">A17</strain>
        <strain evidence="4 5">cv. Jemalong A17</strain>
    </source>
</reference>
<keyword evidence="5" id="KW-1185">Reference proteome</keyword>
<evidence type="ECO:0000313" key="4">
    <source>
        <dbReference type="EnsemblPlants" id="AES82773"/>
    </source>
</evidence>
<sequence length="190" mass="22058">MSSSLSLECHDVSWSVGELKCDLFVGDWVQVLIWSNGRPDLGYLYWRWNPKYMNFDFVMAGGKWFLKTANLTELGFDYVYRKALQLVFDFVTSSNHKAIVFFNGEWFSGGYCNRTVGIEIEMFNKAAAISRGEHLKLLDTTWLSLLRPDGHLGPYRQFHPLENGKVQNDCLHWYLPGPIDSWNDVLMQMQ</sequence>
<reference evidence="3 5" key="2">
    <citation type="journal article" date="2014" name="BMC Genomics">
        <title>An improved genome release (version Mt4.0) for the model legume Medicago truncatula.</title>
        <authorList>
            <person name="Tang H."/>
            <person name="Krishnakumar V."/>
            <person name="Bidwell S."/>
            <person name="Rosen B."/>
            <person name="Chan A."/>
            <person name="Zhou S."/>
            <person name="Gentzbittel L."/>
            <person name="Childs K.L."/>
            <person name="Yandell M."/>
            <person name="Gundlach H."/>
            <person name="Mayer K.F."/>
            <person name="Schwartz D.C."/>
            <person name="Town C.D."/>
        </authorList>
    </citation>
    <scope>GENOME REANNOTATION</scope>
    <source>
        <strain evidence="4 5">cv. Jemalong A17</strain>
    </source>
</reference>
<protein>
    <submittedName>
        <fullName evidence="3">Pmr5/Cas1p GDSL/SGNH-like acyl-esterase family protein</fullName>
    </submittedName>
</protein>
<reference evidence="4" key="3">
    <citation type="submission" date="2015-04" db="UniProtKB">
        <authorList>
            <consortium name="EnsemblPlants"/>
        </authorList>
    </citation>
    <scope>IDENTIFICATION</scope>
    <source>
        <strain evidence="4">cv. Jemalong A17</strain>
    </source>
</reference>
<feature type="domain" description="Trichome birefringence-like C-terminal" evidence="2">
    <location>
        <begin position="66"/>
        <end position="189"/>
    </location>
</feature>
<evidence type="ECO:0000313" key="3">
    <source>
        <dbReference type="EMBL" id="AES82773.1"/>
    </source>
</evidence>
<dbReference type="eggNOG" id="ENOG502QSJI">
    <property type="taxonomic scope" value="Eukaryota"/>
</dbReference>
<dbReference type="HOGENOM" id="CLU_1430014_0_0_1"/>
<evidence type="ECO:0000313" key="5">
    <source>
        <dbReference type="Proteomes" id="UP000002051"/>
    </source>
</evidence>
<dbReference type="PaxDb" id="3880-AES82773"/>
<dbReference type="InterPro" id="IPR026057">
    <property type="entry name" value="TBL_C"/>
</dbReference>